<reference evidence="1" key="1">
    <citation type="journal article" date="2021" name="Proc. Natl. Acad. Sci. U.S.A.">
        <title>Three genomes in the algal genus Volvox reveal the fate of a haploid sex-determining region after a transition to homothallism.</title>
        <authorList>
            <person name="Yamamoto K."/>
            <person name="Hamaji T."/>
            <person name="Kawai-Toyooka H."/>
            <person name="Matsuzaki R."/>
            <person name="Takahashi F."/>
            <person name="Nishimura Y."/>
            <person name="Kawachi M."/>
            <person name="Noguchi H."/>
            <person name="Minakuchi Y."/>
            <person name="Umen J.G."/>
            <person name="Toyoda A."/>
            <person name="Nozaki H."/>
        </authorList>
    </citation>
    <scope>NUCLEOTIDE SEQUENCE</scope>
    <source>
        <strain evidence="1">NIES-3786</strain>
    </source>
</reference>
<comment type="caution">
    <text evidence="1">The sequence shown here is derived from an EMBL/GenBank/DDBJ whole genome shotgun (WGS) entry which is preliminary data.</text>
</comment>
<dbReference type="EMBL" id="BNCP01000009">
    <property type="protein sequence ID" value="GIL76618.1"/>
    <property type="molecule type" value="Genomic_DNA"/>
</dbReference>
<dbReference type="AlphaFoldDB" id="A0A8J4C833"/>
<evidence type="ECO:0000313" key="2">
    <source>
        <dbReference type="Proteomes" id="UP000747110"/>
    </source>
</evidence>
<evidence type="ECO:0000313" key="1">
    <source>
        <dbReference type="EMBL" id="GIL76618.1"/>
    </source>
</evidence>
<protein>
    <submittedName>
        <fullName evidence="1">Uncharacterized protein</fullName>
    </submittedName>
</protein>
<name>A0A8J4C833_9CHLO</name>
<keyword evidence="2" id="KW-1185">Reference proteome</keyword>
<gene>
    <name evidence="1" type="ORF">Vretifemale_6113</name>
</gene>
<sequence>MQEKAAMTTLVYGHIPFHAGFTTVLRGLHKTRPVRVPQLPETRGMPQLDTFQELLEWLSRNDRTILATGPVTETPGQGANAEMSCAVAGGGSDSSKLGVRSAVAGDAAVRGLL</sequence>
<dbReference type="Proteomes" id="UP000747110">
    <property type="component" value="Unassembled WGS sequence"/>
</dbReference>
<accession>A0A8J4C833</accession>
<proteinExistence type="predicted"/>
<organism evidence="1 2">
    <name type="scientific">Volvox reticuliferus</name>
    <dbReference type="NCBI Taxonomy" id="1737510"/>
    <lineage>
        <taxon>Eukaryota</taxon>
        <taxon>Viridiplantae</taxon>
        <taxon>Chlorophyta</taxon>
        <taxon>core chlorophytes</taxon>
        <taxon>Chlorophyceae</taxon>
        <taxon>CS clade</taxon>
        <taxon>Chlamydomonadales</taxon>
        <taxon>Volvocaceae</taxon>
        <taxon>Volvox</taxon>
    </lineage>
</organism>